<gene>
    <name evidence="3" type="ORF">JBF11_02185</name>
</gene>
<dbReference type="Proteomes" id="UP001058120">
    <property type="component" value="Chromosome"/>
</dbReference>
<dbReference type="Pfam" id="PF00892">
    <property type="entry name" value="EamA"/>
    <property type="match status" value="2"/>
</dbReference>
<dbReference type="PANTHER" id="PTHR22911:SF137">
    <property type="entry name" value="SOLUTE CARRIER FAMILY 35 MEMBER G2-RELATED"/>
    <property type="match status" value="1"/>
</dbReference>
<protein>
    <submittedName>
        <fullName evidence="3">DMT family transporter</fullName>
    </submittedName>
</protein>
<keyword evidence="1" id="KW-0472">Membrane</keyword>
<evidence type="ECO:0000256" key="1">
    <source>
        <dbReference type="SAM" id="Phobius"/>
    </source>
</evidence>
<feature type="transmembrane region" description="Helical" evidence="1">
    <location>
        <begin position="156"/>
        <end position="175"/>
    </location>
</feature>
<name>A0ABY5Y263_9BACT</name>
<dbReference type="EMBL" id="CP065938">
    <property type="protein sequence ID" value="UWX06146.1"/>
    <property type="molecule type" value="Genomic_DNA"/>
</dbReference>
<dbReference type="SUPFAM" id="SSF103481">
    <property type="entry name" value="Multidrug resistance efflux transporter EmrE"/>
    <property type="match status" value="2"/>
</dbReference>
<dbReference type="Gene3D" id="1.10.3730.20">
    <property type="match status" value="1"/>
</dbReference>
<dbReference type="InterPro" id="IPR037185">
    <property type="entry name" value="EmrE-like"/>
</dbReference>
<keyword evidence="4" id="KW-1185">Reference proteome</keyword>
<feature type="domain" description="EamA" evidence="2">
    <location>
        <begin position="1"/>
        <end position="49"/>
    </location>
</feature>
<evidence type="ECO:0000313" key="4">
    <source>
        <dbReference type="Proteomes" id="UP001058120"/>
    </source>
</evidence>
<feature type="transmembrane region" description="Helical" evidence="1">
    <location>
        <begin position="91"/>
        <end position="113"/>
    </location>
</feature>
<reference evidence="3" key="1">
    <citation type="submission" date="2020-12" db="EMBL/GenBank/DDBJ databases">
        <title>Taurinivorans muris gen. nov., sp. nov., fundamental and realized metabolic niche of a ubiquitous sulfidogenic bacterium in the murine intestine.</title>
        <authorList>
            <person name="Ye H."/>
            <person name="Hanson B.T."/>
            <person name="Loy A."/>
        </authorList>
    </citation>
    <scope>NUCLEOTIDE SEQUENCE</scope>
    <source>
        <strain evidence="3">LT0009</strain>
    </source>
</reference>
<dbReference type="PANTHER" id="PTHR22911">
    <property type="entry name" value="ACYL-MALONYL CONDENSING ENZYME-RELATED"/>
    <property type="match status" value="1"/>
</dbReference>
<proteinExistence type="predicted"/>
<feature type="transmembrane region" description="Helical" evidence="1">
    <location>
        <begin position="65"/>
        <end position="84"/>
    </location>
</feature>
<evidence type="ECO:0000313" key="3">
    <source>
        <dbReference type="EMBL" id="UWX06146.1"/>
    </source>
</evidence>
<feature type="domain" description="EamA" evidence="2">
    <location>
        <begin position="65"/>
        <end position="198"/>
    </location>
</feature>
<sequence>MKYTTASQGGAIAASYPVITAVMARIFLKEKINPLTIFAIFVCTVGVVGNAFFASVGSEALNPVLGNSLVLLAMFFSSCYAVCARKLAGRYPLLSIAAIQTLGGMCIFLPLALWTPFSQKIIPQALWSMGYLGLFAGLFLYLAINYALQHIQAGTVALFSNLILLFVIVFSYFLLDERLTAVQGVCLLLTVGGVCLAIYGQKK</sequence>
<evidence type="ECO:0000259" key="2">
    <source>
        <dbReference type="Pfam" id="PF00892"/>
    </source>
</evidence>
<dbReference type="InterPro" id="IPR000620">
    <property type="entry name" value="EamA_dom"/>
</dbReference>
<feature type="transmembrane region" description="Helical" evidence="1">
    <location>
        <begin position="35"/>
        <end position="53"/>
    </location>
</feature>
<accession>A0ABY5Y263</accession>
<keyword evidence="1" id="KW-0812">Transmembrane</keyword>
<feature type="transmembrane region" description="Helical" evidence="1">
    <location>
        <begin position="181"/>
        <end position="200"/>
    </location>
</feature>
<organism evidence="3 4">
    <name type="scientific">Taurinivorans muris</name>
    <dbReference type="NCBI Taxonomy" id="2787751"/>
    <lineage>
        <taxon>Bacteria</taxon>
        <taxon>Pseudomonadati</taxon>
        <taxon>Thermodesulfobacteriota</taxon>
        <taxon>Desulfovibrionia</taxon>
        <taxon>Desulfovibrionales</taxon>
        <taxon>Desulfovibrionaceae</taxon>
        <taxon>Taurinivorans</taxon>
    </lineage>
</organism>
<keyword evidence="1" id="KW-1133">Transmembrane helix</keyword>
<feature type="transmembrane region" description="Helical" evidence="1">
    <location>
        <begin position="6"/>
        <end position="28"/>
    </location>
</feature>
<feature type="transmembrane region" description="Helical" evidence="1">
    <location>
        <begin position="125"/>
        <end position="144"/>
    </location>
</feature>